<evidence type="ECO:0000256" key="1">
    <source>
        <dbReference type="ARBA" id="ARBA00004123"/>
    </source>
</evidence>
<dbReference type="RefSeq" id="XP_056761547.1">
    <property type="nucleotide sequence ID" value="XM_056912698.1"/>
</dbReference>
<accession>A0AAD6BWH5</accession>
<evidence type="ECO:0000313" key="6">
    <source>
        <dbReference type="EMBL" id="KAJ5438318.1"/>
    </source>
</evidence>
<dbReference type="GeneID" id="81602941"/>
<evidence type="ECO:0000313" key="7">
    <source>
        <dbReference type="Proteomes" id="UP001213681"/>
    </source>
</evidence>
<comment type="subcellular location">
    <subcellularLocation>
        <location evidence="1">Nucleus</location>
    </subcellularLocation>
</comment>
<evidence type="ECO:0000256" key="4">
    <source>
        <dbReference type="ARBA" id="ARBA00023163"/>
    </source>
</evidence>
<name>A0AAD6BWH5_9EURO</name>
<reference evidence="6" key="2">
    <citation type="journal article" date="2023" name="IMA Fungus">
        <title>Comparative genomic study of the Penicillium genus elucidates a diverse pangenome and 15 lateral gene transfer events.</title>
        <authorList>
            <person name="Petersen C."/>
            <person name="Sorensen T."/>
            <person name="Nielsen M.R."/>
            <person name="Sondergaard T.E."/>
            <person name="Sorensen J.L."/>
            <person name="Fitzpatrick D.A."/>
            <person name="Frisvad J.C."/>
            <person name="Nielsen K.L."/>
        </authorList>
    </citation>
    <scope>NUCLEOTIDE SEQUENCE</scope>
    <source>
        <strain evidence="6">IBT 16125</strain>
    </source>
</reference>
<evidence type="ECO:0000256" key="2">
    <source>
        <dbReference type="ARBA" id="ARBA00023015"/>
    </source>
</evidence>
<dbReference type="GO" id="GO:0045944">
    <property type="term" value="P:positive regulation of transcription by RNA polymerase II"/>
    <property type="evidence" value="ECO:0007669"/>
    <property type="project" value="TreeGrafter"/>
</dbReference>
<dbReference type="Proteomes" id="UP001213681">
    <property type="component" value="Unassembled WGS sequence"/>
</dbReference>
<sequence>MSLGKEFNDELQEWRRQIPPFLDASQVEPKFLLPMFERQSNMLSLAYAHAVILVNRGWVLSELKDSQLAPGEDMRSDVRACLSAALSILDTINRMFQANRIFPAYWFTQYQGFCAIVIIYTYTIRAWSEVNEFCLKHFQAAERCQSQIASIAQEGSLAHRYFVIMEEFRSEVRDHLKVDPDQWTETFLTPRSPYNVPTFQALTDDELSMVMNGFLDPGISLVDFDLDSCIGSGDPQG</sequence>
<gene>
    <name evidence="6" type="ORF">N7458_009316</name>
</gene>
<keyword evidence="4" id="KW-0804">Transcription</keyword>
<dbReference type="PANTHER" id="PTHR47540">
    <property type="entry name" value="THIAMINE REPRESSIBLE GENES REGULATORY PROTEIN THI5"/>
    <property type="match status" value="1"/>
</dbReference>
<reference evidence="6" key="1">
    <citation type="submission" date="2022-12" db="EMBL/GenBank/DDBJ databases">
        <authorList>
            <person name="Petersen C."/>
        </authorList>
    </citation>
    <scope>NUCLEOTIDE SEQUENCE</scope>
    <source>
        <strain evidence="6">IBT 16125</strain>
    </source>
</reference>
<dbReference type="InterPro" id="IPR051711">
    <property type="entry name" value="Stress_Response_Reg"/>
</dbReference>
<dbReference type="GO" id="GO:0005634">
    <property type="term" value="C:nucleus"/>
    <property type="evidence" value="ECO:0007669"/>
    <property type="project" value="UniProtKB-SubCell"/>
</dbReference>
<keyword evidence="5" id="KW-0539">Nucleus</keyword>
<comment type="caution">
    <text evidence="6">The sequence shown here is derived from an EMBL/GenBank/DDBJ whole genome shotgun (WGS) entry which is preliminary data.</text>
</comment>
<dbReference type="GO" id="GO:0043565">
    <property type="term" value="F:sequence-specific DNA binding"/>
    <property type="evidence" value="ECO:0007669"/>
    <property type="project" value="TreeGrafter"/>
</dbReference>
<dbReference type="PANTHER" id="PTHR47540:SF3">
    <property type="entry name" value="ZN(II)2CYS6 TRANSCRIPTION FACTOR (EUROFUNG)"/>
    <property type="match status" value="1"/>
</dbReference>
<keyword evidence="2" id="KW-0805">Transcription regulation</keyword>
<keyword evidence="3" id="KW-0238">DNA-binding</keyword>
<protein>
    <submittedName>
        <fullName evidence="6">Glyoxylate reductase</fullName>
    </submittedName>
</protein>
<evidence type="ECO:0000256" key="5">
    <source>
        <dbReference type="ARBA" id="ARBA00023242"/>
    </source>
</evidence>
<organism evidence="6 7">
    <name type="scientific">Penicillium daleae</name>
    <dbReference type="NCBI Taxonomy" id="63821"/>
    <lineage>
        <taxon>Eukaryota</taxon>
        <taxon>Fungi</taxon>
        <taxon>Dikarya</taxon>
        <taxon>Ascomycota</taxon>
        <taxon>Pezizomycotina</taxon>
        <taxon>Eurotiomycetes</taxon>
        <taxon>Eurotiomycetidae</taxon>
        <taxon>Eurotiales</taxon>
        <taxon>Aspergillaceae</taxon>
        <taxon>Penicillium</taxon>
    </lineage>
</organism>
<evidence type="ECO:0000256" key="3">
    <source>
        <dbReference type="ARBA" id="ARBA00023125"/>
    </source>
</evidence>
<proteinExistence type="predicted"/>
<dbReference type="AlphaFoldDB" id="A0AAD6BWH5"/>
<dbReference type="CDD" id="cd12148">
    <property type="entry name" value="fungal_TF_MHR"/>
    <property type="match status" value="1"/>
</dbReference>
<dbReference type="EMBL" id="JAPVEA010000008">
    <property type="protein sequence ID" value="KAJ5438318.1"/>
    <property type="molecule type" value="Genomic_DNA"/>
</dbReference>
<keyword evidence="7" id="KW-1185">Reference proteome</keyword>